<protein>
    <submittedName>
        <fullName evidence="2">Tyrosine phosphatase family protein</fullName>
    </submittedName>
</protein>
<dbReference type="Proteomes" id="UP001320898">
    <property type="component" value="Unassembled WGS sequence"/>
</dbReference>
<dbReference type="InterPro" id="IPR029021">
    <property type="entry name" value="Prot-tyrosine_phosphatase-like"/>
</dbReference>
<dbReference type="GO" id="GO:0004725">
    <property type="term" value="F:protein tyrosine phosphatase activity"/>
    <property type="evidence" value="ECO:0007669"/>
    <property type="project" value="InterPro"/>
</dbReference>
<gene>
    <name evidence="2" type="ORF">MUB46_00265</name>
</gene>
<dbReference type="InterPro" id="IPR016130">
    <property type="entry name" value="Tyr_Pase_AS"/>
</dbReference>
<evidence type="ECO:0000313" key="2">
    <source>
        <dbReference type="EMBL" id="MCT8970282.1"/>
    </source>
</evidence>
<keyword evidence="3" id="KW-1185">Reference proteome</keyword>
<feature type="domain" description="Tyrosine specific protein phosphatases" evidence="1">
    <location>
        <begin position="69"/>
        <end position="124"/>
    </location>
</feature>
<evidence type="ECO:0000313" key="3">
    <source>
        <dbReference type="Proteomes" id="UP001320898"/>
    </source>
</evidence>
<dbReference type="SUPFAM" id="SSF52799">
    <property type="entry name" value="(Phosphotyrosine protein) phosphatases II"/>
    <property type="match status" value="1"/>
</dbReference>
<accession>A0AAW5QSW5</accession>
<dbReference type="Gene3D" id="3.90.190.10">
    <property type="entry name" value="Protein tyrosine phosphatase superfamily"/>
    <property type="match status" value="1"/>
</dbReference>
<name>A0AAW5QSW5_9HYPH</name>
<dbReference type="PROSITE" id="PS50056">
    <property type="entry name" value="TYR_PHOSPHATASE_2"/>
    <property type="match status" value="1"/>
</dbReference>
<reference evidence="2 3" key="1">
    <citation type="submission" date="2022-04" db="EMBL/GenBank/DDBJ databases">
        <authorList>
            <person name="Ye Y.-Q."/>
            <person name="Du Z.-J."/>
        </authorList>
    </citation>
    <scope>NUCLEOTIDE SEQUENCE [LARGE SCALE GENOMIC DNA]</scope>
    <source>
        <strain evidence="2 3">A6E488</strain>
    </source>
</reference>
<dbReference type="InterPro" id="IPR000387">
    <property type="entry name" value="Tyr_Pase_dom"/>
</dbReference>
<dbReference type="InterPro" id="IPR000242">
    <property type="entry name" value="PTP_cat"/>
</dbReference>
<dbReference type="PROSITE" id="PS00383">
    <property type="entry name" value="TYR_PHOSPHATASE_1"/>
    <property type="match status" value="1"/>
</dbReference>
<comment type="caution">
    <text evidence="2">The sequence shown here is derived from an EMBL/GenBank/DDBJ whole genome shotgun (WGS) entry which is preliminary data.</text>
</comment>
<evidence type="ECO:0000259" key="1">
    <source>
        <dbReference type="PROSITE" id="PS50056"/>
    </source>
</evidence>
<dbReference type="AlphaFoldDB" id="A0AAW5QSW5"/>
<organism evidence="2 3">
    <name type="scientific">Microbaculum marinisediminis</name>
    <dbReference type="NCBI Taxonomy" id="2931392"/>
    <lineage>
        <taxon>Bacteria</taxon>
        <taxon>Pseudomonadati</taxon>
        <taxon>Pseudomonadota</taxon>
        <taxon>Alphaproteobacteria</taxon>
        <taxon>Hyphomicrobiales</taxon>
        <taxon>Tepidamorphaceae</taxon>
        <taxon>Microbaculum</taxon>
    </lineage>
</organism>
<dbReference type="RefSeq" id="WP_261613854.1">
    <property type="nucleotide sequence ID" value="NZ_JALIDZ010000001.1"/>
</dbReference>
<dbReference type="Pfam" id="PF00102">
    <property type="entry name" value="Y_phosphatase"/>
    <property type="match status" value="1"/>
</dbReference>
<sequence>MPAIHVCSLAKIANVVDKTGASHLVTLITEGTEVPRPAVIAPERHLFLAMHDITEAMEGMVLPSQRHVEDYLDFVEAWERDSPMVVHCFAGISRSTAAAFIGACALNPKMDEEDLALQIREASPTATPNARLVEIGDALLGRQGRMSRAVKRIGRGDFAYEGVPFALHIGPRED</sequence>
<proteinExistence type="predicted"/>
<dbReference type="EMBL" id="JALIDZ010000001">
    <property type="protein sequence ID" value="MCT8970282.1"/>
    <property type="molecule type" value="Genomic_DNA"/>
</dbReference>